<dbReference type="EMBL" id="UINC01003225">
    <property type="protein sequence ID" value="SVA04441.1"/>
    <property type="molecule type" value="Genomic_DNA"/>
</dbReference>
<proteinExistence type="predicted"/>
<dbReference type="AlphaFoldDB" id="A0A381SM86"/>
<dbReference type="Pfam" id="PF00266">
    <property type="entry name" value="Aminotran_5"/>
    <property type="match status" value="1"/>
</dbReference>
<dbReference type="Gene3D" id="3.90.1150.10">
    <property type="entry name" value="Aspartate Aminotransferase, domain 1"/>
    <property type="match status" value="1"/>
</dbReference>
<dbReference type="SUPFAM" id="SSF53383">
    <property type="entry name" value="PLP-dependent transferases"/>
    <property type="match status" value="1"/>
</dbReference>
<dbReference type="InterPro" id="IPR015422">
    <property type="entry name" value="PyrdxlP-dep_Trfase_small"/>
</dbReference>
<dbReference type="InterPro" id="IPR006311">
    <property type="entry name" value="TAT_signal"/>
</dbReference>
<dbReference type="InterPro" id="IPR000192">
    <property type="entry name" value="Aminotrans_V_dom"/>
</dbReference>
<feature type="domain" description="Aminotransferase class V" evidence="1">
    <location>
        <begin position="84"/>
        <end position="399"/>
    </location>
</feature>
<reference evidence="2" key="1">
    <citation type="submission" date="2018-05" db="EMBL/GenBank/DDBJ databases">
        <authorList>
            <person name="Lanie J.A."/>
            <person name="Ng W.-L."/>
            <person name="Kazmierczak K.M."/>
            <person name="Andrzejewski T.M."/>
            <person name="Davidsen T.M."/>
            <person name="Wayne K.J."/>
            <person name="Tettelin H."/>
            <person name="Glass J.I."/>
            <person name="Rusch D."/>
            <person name="Podicherti R."/>
            <person name="Tsui H.-C.T."/>
            <person name="Winkler M.E."/>
        </authorList>
    </citation>
    <scope>NUCLEOTIDE SEQUENCE</scope>
</reference>
<dbReference type="PROSITE" id="PS51318">
    <property type="entry name" value="TAT"/>
    <property type="match status" value="1"/>
</dbReference>
<name>A0A381SM86_9ZZZZ</name>
<dbReference type="PANTHER" id="PTHR43586">
    <property type="entry name" value="CYSTEINE DESULFURASE"/>
    <property type="match status" value="1"/>
</dbReference>
<gene>
    <name evidence="2" type="ORF">METZ01_LOCUS57295</name>
</gene>
<dbReference type="InterPro" id="IPR015421">
    <property type="entry name" value="PyrdxlP-dep_Trfase_major"/>
</dbReference>
<evidence type="ECO:0000313" key="2">
    <source>
        <dbReference type="EMBL" id="SVA04441.1"/>
    </source>
</evidence>
<dbReference type="PANTHER" id="PTHR43586:SF15">
    <property type="entry name" value="BLR3095 PROTEIN"/>
    <property type="match status" value="1"/>
</dbReference>
<protein>
    <recommendedName>
        <fullName evidence="1">Aminotransferase class V domain-containing protein</fullName>
    </recommendedName>
</protein>
<sequence length="407" mass="45304">MSPINRRNFMKTTAALGLTSLPSARRGLALSAEQDPLGIRDDFHVTRSFAYLNISLVGPMPTVVHDAAIAYADKQQHNPAASYFESLEIKEQARIKFANLFGANPNEVSLLFSTSDAENIVTDSLDLKPGDNVVVDQLHFATTFVLYRNLEATKGIELRIVPHVNGQARIEDFEARVDARTRVISVAWVSNRNGYRHDLKSLAELAHRHGGYLFADGIQCFGTLPVNLHDIGVDFACGNSYKYLLSSWGAAPFYVREEHLDLIAPDRFGHNQVAESLPEFHFKLKQTAAKYEHAGLIYGTVAQLSAALGYIKQVGLDRIQKHTVGLAQNLRDGVADLGYKMFTPPENPSHIMSFWHGRDLDEIRRALDEERVSITFQESGALIRASVGMYNNQDDVDRLLKVLAKLA</sequence>
<evidence type="ECO:0000259" key="1">
    <source>
        <dbReference type="Pfam" id="PF00266"/>
    </source>
</evidence>
<dbReference type="InterPro" id="IPR015424">
    <property type="entry name" value="PyrdxlP-dep_Trfase"/>
</dbReference>
<accession>A0A381SM86</accession>
<organism evidence="2">
    <name type="scientific">marine metagenome</name>
    <dbReference type="NCBI Taxonomy" id="408172"/>
    <lineage>
        <taxon>unclassified sequences</taxon>
        <taxon>metagenomes</taxon>
        <taxon>ecological metagenomes</taxon>
    </lineage>
</organism>
<dbReference type="Gene3D" id="3.40.640.10">
    <property type="entry name" value="Type I PLP-dependent aspartate aminotransferase-like (Major domain)"/>
    <property type="match status" value="1"/>
</dbReference>